<dbReference type="AlphaFoldDB" id="A0A9D4ZMY7"/>
<evidence type="ECO:0000313" key="2">
    <source>
        <dbReference type="Proteomes" id="UP000886520"/>
    </source>
</evidence>
<comment type="caution">
    <text evidence="1">The sequence shown here is derived from an EMBL/GenBank/DDBJ whole genome shotgun (WGS) entry which is preliminary data.</text>
</comment>
<reference evidence="1 2" key="1">
    <citation type="submission" date="2021-01" db="EMBL/GenBank/DDBJ databases">
        <title>Adiantum capillus-veneris genome.</title>
        <authorList>
            <person name="Fang Y."/>
            <person name="Liao Q."/>
        </authorList>
    </citation>
    <scope>NUCLEOTIDE SEQUENCE [LARGE SCALE GENOMIC DNA]</scope>
    <source>
        <strain evidence="1">H3</strain>
        <tissue evidence="1">Leaf</tissue>
    </source>
</reference>
<protein>
    <submittedName>
        <fullName evidence="1">Uncharacterized protein</fullName>
    </submittedName>
</protein>
<name>A0A9D4ZMY7_ADICA</name>
<dbReference type="EMBL" id="JABFUD020000005">
    <property type="protein sequence ID" value="KAI5079657.1"/>
    <property type="molecule type" value="Genomic_DNA"/>
</dbReference>
<dbReference type="Proteomes" id="UP000886520">
    <property type="component" value="Chromosome 5"/>
</dbReference>
<gene>
    <name evidence="1" type="ORF">GOP47_0005136</name>
</gene>
<keyword evidence="2" id="KW-1185">Reference proteome</keyword>
<accession>A0A9D4ZMY7</accession>
<organism evidence="1 2">
    <name type="scientific">Adiantum capillus-veneris</name>
    <name type="common">Maidenhair fern</name>
    <dbReference type="NCBI Taxonomy" id="13818"/>
    <lineage>
        <taxon>Eukaryota</taxon>
        <taxon>Viridiplantae</taxon>
        <taxon>Streptophyta</taxon>
        <taxon>Embryophyta</taxon>
        <taxon>Tracheophyta</taxon>
        <taxon>Polypodiopsida</taxon>
        <taxon>Polypodiidae</taxon>
        <taxon>Polypodiales</taxon>
        <taxon>Pteridineae</taxon>
        <taxon>Pteridaceae</taxon>
        <taxon>Vittarioideae</taxon>
        <taxon>Adiantum</taxon>
    </lineage>
</organism>
<sequence length="66" mass="7540">MTSAQIRSEPSITGDRRVRKLDLKVRWLWLEKRSPLCMHLGALLSLWIPCFASLLPIEEGILTCSC</sequence>
<proteinExistence type="predicted"/>
<evidence type="ECO:0000313" key="1">
    <source>
        <dbReference type="EMBL" id="KAI5079657.1"/>
    </source>
</evidence>